<dbReference type="SUPFAM" id="SSF56300">
    <property type="entry name" value="Metallo-dependent phosphatases"/>
    <property type="match status" value="1"/>
</dbReference>
<dbReference type="SUPFAM" id="SSF55816">
    <property type="entry name" value="5'-nucleotidase (syn. UDP-sugar hydrolase), C-terminal domain"/>
    <property type="match status" value="1"/>
</dbReference>
<protein>
    <submittedName>
        <fullName evidence="6">Bifunctional metallophosphatase/5'-nucleotidase</fullName>
    </submittedName>
</protein>
<dbReference type="EMBL" id="CP031641">
    <property type="protein sequence ID" value="AXO90777.1"/>
    <property type="molecule type" value="Genomic_DNA"/>
</dbReference>
<proteinExistence type="inferred from homology"/>
<gene>
    <name evidence="6" type="ORF">DZC75_01220</name>
</gene>
<comment type="similarity">
    <text evidence="1 3">Belongs to the 5'-nucleotidase family.</text>
</comment>
<evidence type="ECO:0000313" key="7">
    <source>
        <dbReference type="Proteomes" id="UP000258127"/>
    </source>
</evidence>
<dbReference type="GO" id="GO:0000166">
    <property type="term" value="F:nucleotide binding"/>
    <property type="evidence" value="ECO:0007669"/>
    <property type="project" value="UniProtKB-KW"/>
</dbReference>
<dbReference type="PANTHER" id="PTHR11575">
    <property type="entry name" value="5'-NUCLEOTIDASE-RELATED"/>
    <property type="match status" value="1"/>
</dbReference>
<dbReference type="InterPro" id="IPR004843">
    <property type="entry name" value="Calcineurin-like_PHP"/>
</dbReference>
<keyword evidence="7" id="KW-1185">Reference proteome</keyword>
<name>A0AAI8KFR5_9PSED</name>
<feature type="domain" description="5'-Nucleotidase C-terminal" evidence="5">
    <location>
        <begin position="352"/>
        <end position="509"/>
    </location>
</feature>
<dbReference type="PROSITE" id="PS00785">
    <property type="entry name" value="5_NUCLEOTIDASE_1"/>
    <property type="match status" value="1"/>
</dbReference>
<organism evidence="6 7">
    <name type="scientific">Pseudomonas parafulva</name>
    <dbReference type="NCBI Taxonomy" id="157782"/>
    <lineage>
        <taxon>Bacteria</taxon>
        <taxon>Pseudomonadati</taxon>
        <taxon>Pseudomonadota</taxon>
        <taxon>Gammaproteobacteria</taxon>
        <taxon>Pseudomonadales</taxon>
        <taxon>Pseudomonadaceae</taxon>
        <taxon>Pseudomonas</taxon>
    </lineage>
</organism>
<dbReference type="InterPro" id="IPR008334">
    <property type="entry name" value="5'-Nucleotdase_C"/>
</dbReference>
<dbReference type="Gene3D" id="3.90.780.10">
    <property type="entry name" value="5'-Nucleotidase, C-terminal domain"/>
    <property type="match status" value="1"/>
</dbReference>
<feature type="domain" description="Calcineurin-like phosphoesterase" evidence="4">
    <location>
        <begin position="25"/>
        <end position="276"/>
    </location>
</feature>
<dbReference type="InterPro" id="IPR036907">
    <property type="entry name" value="5'-Nucleotdase_C_sf"/>
</dbReference>
<dbReference type="Pfam" id="PF02872">
    <property type="entry name" value="5_nucleotid_C"/>
    <property type="match status" value="1"/>
</dbReference>
<dbReference type="Gene3D" id="3.60.21.10">
    <property type="match status" value="1"/>
</dbReference>
<dbReference type="PRINTS" id="PR01607">
    <property type="entry name" value="APYRASEFAMLY"/>
</dbReference>
<dbReference type="RefSeq" id="WP_116890004.1">
    <property type="nucleotide sequence ID" value="NZ_CP031641.1"/>
</dbReference>
<dbReference type="Pfam" id="PF00149">
    <property type="entry name" value="Metallophos"/>
    <property type="match status" value="1"/>
</dbReference>
<evidence type="ECO:0000256" key="3">
    <source>
        <dbReference type="RuleBase" id="RU362119"/>
    </source>
</evidence>
<keyword evidence="2" id="KW-0732">Signal</keyword>
<dbReference type="GO" id="GO:0008768">
    <property type="term" value="F:UDP-sugar diphosphatase activity"/>
    <property type="evidence" value="ECO:0007669"/>
    <property type="project" value="TreeGrafter"/>
</dbReference>
<evidence type="ECO:0000313" key="6">
    <source>
        <dbReference type="EMBL" id="AXO90777.1"/>
    </source>
</evidence>
<reference evidence="6 7" key="1">
    <citation type="submission" date="2018-08" db="EMBL/GenBank/DDBJ databases">
        <authorList>
            <person name="Lee Y."/>
            <person name="Kakembo D."/>
        </authorList>
    </citation>
    <scope>NUCLEOTIDE SEQUENCE [LARGE SCALE GENOMIC DNA]</scope>
    <source>
        <strain evidence="6 7">JBCS1880</strain>
    </source>
</reference>
<dbReference type="InterPro" id="IPR006179">
    <property type="entry name" value="5_nucleotidase/apyrase"/>
</dbReference>
<dbReference type="PANTHER" id="PTHR11575:SF24">
    <property type="entry name" value="5'-NUCLEOTIDASE"/>
    <property type="match status" value="1"/>
</dbReference>
<dbReference type="InterPro" id="IPR029052">
    <property type="entry name" value="Metallo-depent_PP-like"/>
</dbReference>
<dbReference type="GO" id="GO:0030288">
    <property type="term" value="C:outer membrane-bounded periplasmic space"/>
    <property type="evidence" value="ECO:0007669"/>
    <property type="project" value="TreeGrafter"/>
</dbReference>
<dbReference type="GO" id="GO:0046872">
    <property type="term" value="F:metal ion binding"/>
    <property type="evidence" value="ECO:0007669"/>
    <property type="project" value="InterPro"/>
</dbReference>
<evidence type="ECO:0000259" key="5">
    <source>
        <dbReference type="Pfam" id="PF02872"/>
    </source>
</evidence>
<evidence type="ECO:0000259" key="4">
    <source>
        <dbReference type="Pfam" id="PF00149"/>
    </source>
</evidence>
<dbReference type="GO" id="GO:0009166">
    <property type="term" value="P:nucleotide catabolic process"/>
    <property type="evidence" value="ECO:0007669"/>
    <property type="project" value="InterPro"/>
</dbReference>
<dbReference type="AlphaFoldDB" id="A0AAI8KFR5"/>
<dbReference type="GO" id="GO:0008253">
    <property type="term" value="F:5'-nucleotidase activity"/>
    <property type="evidence" value="ECO:0007669"/>
    <property type="project" value="TreeGrafter"/>
</dbReference>
<dbReference type="InterPro" id="IPR006146">
    <property type="entry name" value="5'-Nucleotdase_CS"/>
</dbReference>
<keyword evidence="3" id="KW-0547">Nucleotide-binding</keyword>
<evidence type="ECO:0000256" key="1">
    <source>
        <dbReference type="ARBA" id="ARBA00006654"/>
    </source>
</evidence>
<evidence type="ECO:0000256" key="2">
    <source>
        <dbReference type="ARBA" id="ARBA00022729"/>
    </source>
</evidence>
<accession>A0AAI8KFR5</accession>
<sequence>MLACAALAACSQTPSVAPSEPVEINIVAINDLHGYLQANPWRYKDASGAEHSLAAGGIATLGGMLDQLRAKDPQLLFVGNGDLIGGSPAISAMWADEPTLEALRDMGLLFSTVGNHELDNGKAELLRQIDGGCQSNRPQQACTFRPDFAGGGYPYIAANLVDTDTGKPLFAAYRIEERRGVKIAFVGAVLRDVAQVVSTKGMQGLQASDEAEAINRVIPDLKAQGVNAIVAMVHQGGSTPEAFDQSDCSQLKGDIVEVAQRLDPAVDALLTAHTHQGYLCKVGKLSVSQGGSYGHLLTQLTLRVTPGTHAVTAVTAHNLLADPQRYPQNAKLAALEQEVEARSAAVLEAPAGRIAVPLVSERQERNGESPLGDLVADSQLAMTRQWGAQIAFMNVGGIRADLQQSPGRGLTYAQVASVQPFGNTLVLMDLTGEQLLALLNQQFGASDSNILQISQGFSYQWDAKRPAGSYVVPGSLRLEGRAVDMNTRYRIVANSFLAAGAERFSVFKQGTNVVDSKRIDLDAMLAYLRDREQQAIPVGATHSAGRIVRKN</sequence>
<dbReference type="Proteomes" id="UP000258127">
    <property type="component" value="Chromosome"/>
</dbReference>
<keyword evidence="3" id="KW-0378">Hydrolase</keyword>